<feature type="coiled-coil region" evidence="1">
    <location>
        <begin position="29"/>
        <end position="56"/>
    </location>
</feature>
<evidence type="ECO:0000256" key="1">
    <source>
        <dbReference type="SAM" id="Coils"/>
    </source>
</evidence>
<dbReference type="Proteomes" id="UP000280960">
    <property type="component" value="Chromosome"/>
</dbReference>
<reference evidence="2 3" key="1">
    <citation type="submission" date="2018-10" db="EMBL/GenBank/DDBJ databases">
        <authorList>
            <person name="Zhang X."/>
        </authorList>
    </citation>
    <scope>NUCLEOTIDE SEQUENCE [LARGE SCALE GENOMIC DNA]</scope>
    <source>
        <strain evidence="2 3">SK-G1</strain>
    </source>
</reference>
<dbReference type="EMBL" id="CP033169">
    <property type="protein sequence ID" value="AYO30248.1"/>
    <property type="molecule type" value="Genomic_DNA"/>
</dbReference>
<accession>A0A3G2R554</accession>
<dbReference type="AlphaFoldDB" id="A0A3G2R554"/>
<proteinExistence type="predicted"/>
<name>A0A3G2R554_9FIRM</name>
<sequence length="485" mass="53154">MNKKELLKAKVLKQQEIVNGARAAGRGLTAEEQAEFDTLQREIDALKAEIAKDEGNTQTLTETERAIQAERQRVSEVIALCRDFEEDPSEYIRSGVTVDQVRAKILEKLKAERKPSPAPVPDVRIEKEEVDKFRAAASDAILLRGGIKLDKPADGAKDLRGMKLRDLAIECLSRAGRPNAHRLDNDTLFREALSPDSQFASILSNAVNKTMATAYNAARPTYQVWTGRGSNPDFKAATHYQISEAGELVKMTQSGEFKFDEMTDQGVSKAVATFGREFGMTRQALINDDIGILTRVPEAYVRAASRGINKLVYQMLGSNPAIYDGIALFHANHKNLASSGGAIATATVSAGRAAMRKQKNLRGKETLNIGPAFLIVPASLETQAQQFIVSIADPTGANSNVANVFRNSLVIVADAELDDYSETSWYLAASPADIDTIEVTYLNGNDMPILESQVGFDFLGIKWRIYIDYGVTVLDYRGLYKNPGA</sequence>
<dbReference type="RefSeq" id="WP_122014483.1">
    <property type="nucleotide sequence ID" value="NZ_CP033169.1"/>
</dbReference>
<keyword evidence="3" id="KW-1185">Reference proteome</keyword>
<protein>
    <submittedName>
        <fullName evidence="2">Uncharacterized protein</fullName>
    </submittedName>
</protein>
<evidence type="ECO:0000313" key="3">
    <source>
        <dbReference type="Proteomes" id="UP000280960"/>
    </source>
</evidence>
<gene>
    <name evidence="2" type="ORF">D2962_06125</name>
</gene>
<evidence type="ECO:0000313" key="2">
    <source>
        <dbReference type="EMBL" id="AYO30248.1"/>
    </source>
</evidence>
<dbReference type="Pfam" id="PF25209">
    <property type="entry name" value="Phage_capsid_4"/>
    <property type="match status" value="1"/>
</dbReference>
<dbReference type="KEGG" id="bacg:D2962_06125"/>
<organism evidence="2 3">
    <name type="scientific">Biomaibacter acetigenes</name>
    <dbReference type="NCBI Taxonomy" id="2316383"/>
    <lineage>
        <taxon>Bacteria</taxon>
        <taxon>Bacillati</taxon>
        <taxon>Bacillota</taxon>
        <taxon>Clostridia</taxon>
        <taxon>Thermosediminibacterales</taxon>
        <taxon>Tepidanaerobacteraceae</taxon>
        <taxon>Biomaibacter</taxon>
    </lineage>
</organism>
<keyword evidence="1" id="KW-0175">Coiled coil</keyword>